<dbReference type="Pfam" id="PF04471">
    <property type="entry name" value="Mrr_cat"/>
    <property type="match status" value="1"/>
</dbReference>
<dbReference type="Proteomes" id="UP000483432">
    <property type="component" value="Unassembled WGS sequence"/>
</dbReference>
<comment type="caution">
    <text evidence="3">The sequence shown here is derived from an EMBL/GenBank/DDBJ whole genome shotgun (WGS) entry which is preliminary data.</text>
</comment>
<dbReference type="GO" id="GO:0003677">
    <property type="term" value="F:DNA binding"/>
    <property type="evidence" value="ECO:0007669"/>
    <property type="project" value="InterPro"/>
</dbReference>
<dbReference type="InterPro" id="IPR011856">
    <property type="entry name" value="tRNA_endonuc-like_dom_sf"/>
</dbReference>
<evidence type="ECO:0000313" key="4">
    <source>
        <dbReference type="Proteomes" id="UP000483432"/>
    </source>
</evidence>
<reference evidence="3 4" key="1">
    <citation type="submission" date="2019-09" db="EMBL/GenBank/DDBJ databases">
        <title>H2 Metabolism Revealed by Metagenomic Analysis in Subglacial Sediment of East Antarctica.</title>
        <authorList>
            <person name="Yang Z."/>
            <person name="Zhang Y."/>
            <person name="Lv Y."/>
            <person name="Yan W."/>
            <person name="Xiao X."/>
            <person name="Sun B."/>
            <person name="Ma H."/>
        </authorList>
    </citation>
    <scope>NUCLEOTIDE SEQUENCE [LARGE SCALE GENOMIC DNA]</scope>
    <source>
        <strain evidence="3">Bin2_2</strain>
    </source>
</reference>
<name>A0A7C9KA89_9PROT</name>
<dbReference type="PANTHER" id="PTHR30015">
    <property type="entry name" value="MRR RESTRICTION SYSTEM PROTEIN"/>
    <property type="match status" value="1"/>
</dbReference>
<keyword evidence="1" id="KW-0812">Transmembrane</keyword>
<dbReference type="AlphaFoldDB" id="A0A7C9KA89"/>
<dbReference type="InterPro" id="IPR007560">
    <property type="entry name" value="Restrct_endonuc_IV_Mrr"/>
</dbReference>
<dbReference type="PANTHER" id="PTHR30015:SF7">
    <property type="entry name" value="TYPE IV METHYL-DIRECTED RESTRICTION ENZYME ECOKMRR"/>
    <property type="match status" value="1"/>
</dbReference>
<feature type="transmembrane region" description="Helical" evidence="1">
    <location>
        <begin position="59"/>
        <end position="85"/>
    </location>
</feature>
<keyword evidence="3" id="KW-0378">Hydrolase</keyword>
<evidence type="ECO:0000313" key="3">
    <source>
        <dbReference type="EMBL" id="NDP48655.1"/>
    </source>
</evidence>
<dbReference type="GO" id="GO:0009307">
    <property type="term" value="P:DNA restriction-modification system"/>
    <property type="evidence" value="ECO:0007669"/>
    <property type="project" value="InterPro"/>
</dbReference>
<dbReference type="InterPro" id="IPR011335">
    <property type="entry name" value="Restrct_endonuc-II-like"/>
</dbReference>
<evidence type="ECO:0000259" key="2">
    <source>
        <dbReference type="Pfam" id="PF04471"/>
    </source>
</evidence>
<dbReference type="InterPro" id="IPR052906">
    <property type="entry name" value="Type_IV_Methyl-Rstrct_Enzyme"/>
</dbReference>
<feature type="domain" description="Restriction endonuclease type IV Mrr" evidence="2">
    <location>
        <begin position="106"/>
        <end position="216"/>
    </location>
</feature>
<accession>A0A7C9KA89</accession>
<gene>
    <name evidence="3" type="ORF">GZ085_09760</name>
</gene>
<dbReference type="Gene3D" id="3.30.65.10">
    <property type="entry name" value="Bacterial Topoisomerase I, domain 1"/>
    <property type="match status" value="1"/>
</dbReference>
<dbReference type="SUPFAM" id="SSF52980">
    <property type="entry name" value="Restriction endonuclease-like"/>
    <property type="match status" value="1"/>
</dbReference>
<feature type="transmembrane region" description="Helical" evidence="1">
    <location>
        <begin position="21"/>
        <end position="39"/>
    </location>
</feature>
<keyword evidence="1" id="KW-0472">Membrane</keyword>
<organism evidence="3 4">
    <name type="scientific">Sulfuriferula multivorans</name>
    <dbReference type="NCBI Taxonomy" id="1559896"/>
    <lineage>
        <taxon>Bacteria</taxon>
        <taxon>Pseudomonadati</taxon>
        <taxon>Pseudomonadota</taxon>
        <taxon>Betaproteobacteria</taxon>
        <taxon>Nitrosomonadales</taxon>
        <taxon>Sulfuricellaceae</taxon>
        <taxon>Sulfuriferula</taxon>
    </lineage>
</organism>
<dbReference type="GO" id="GO:0015666">
    <property type="term" value="F:restriction endodeoxyribonuclease activity"/>
    <property type="evidence" value="ECO:0007669"/>
    <property type="project" value="TreeGrafter"/>
</dbReference>
<protein>
    <submittedName>
        <fullName evidence="3">Restriction endonuclease</fullName>
    </submittedName>
</protein>
<sequence>MARRTHSRFENLLALISKLPWWAGAMLALAAYLMLHSMASPEVTAGSQPGILGGADSPILLNSLAMLGQYLVPAFFLLGAVVSVYGRYRSEINPGGVATRAEWGALNAMTWRQFETLVGESFRRKGYSVTKTGGGSDSDFHLVLKQQDKTFLVQCKQWRAIKVGVNTVRELNDVMTAQGANGGYVVTSGLFTDEAQAFASSHHIDLLDGKSLHALIHGVTVPGKAGLGPLNAVTSGAPFCPECQGRMSLRKAKSGKHAGKTYWCCMRYPECEGRRRV</sequence>
<evidence type="ECO:0000256" key="1">
    <source>
        <dbReference type="SAM" id="Phobius"/>
    </source>
</evidence>
<dbReference type="Gene3D" id="3.40.1350.10">
    <property type="match status" value="1"/>
</dbReference>
<keyword evidence="3" id="KW-0540">Nuclease</keyword>
<keyword evidence="1" id="KW-1133">Transmembrane helix</keyword>
<keyword evidence="3" id="KW-0255">Endonuclease</keyword>
<proteinExistence type="predicted"/>
<dbReference type="EMBL" id="JAAFGW010000142">
    <property type="protein sequence ID" value="NDP48655.1"/>
    <property type="molecule type" value="Genomic_DNA"/>
</dbReference>